<dbReference type="EMBL" id="CM010720">
    <property type="protein sequence ID" value="RZC66157.1"/>
    <property type="molecule type" value="Genomic_DNA"/>
</dbReference>
<dbReference type="Gramene" id="RZC66157">
    <property type="protein sequence ID" value="RZC66157"/>
    <property type="gene ID" value="C5167_009848"/>
</dbReference>
<keyword evidence="2" id="KW-1185">Reference proteome</keyword>
<dbReference type="AlphaFoldDB" id="A0A4Y7JZQ0"/>
<proteinExistence type="predicted"/>
<name>A0A4Y7JZQ0_PAPSO</name>
<accession>A0A4Y7JZQ0</accession>
<sequence length="34" mass="3883">MDSVKTAEDVMYGLIPYYPMIESSRTDGARKDKD</sequence>
<protein>
    <submittedName>
        <fullName evidence="1">Uncharacterized protein</fullName>
    </submittedName>
</protein>
<reference evidence="1 2" key="1">
    <citation type="journal article" date="2018" name="Science">
        <title>The opium poppy genome and morphinan production.</title>
        <authorList>
            <person name="Guo L."/>
            <person name="Winzer T."/>
            <person name="Yang X."/>
            <person name="Li Y."/>
            <person name="Ning Z."/>
            <person name="He Z."/>
            <person name="Teodor R."/>
            <person name="Lu Y."/>
            <person name="Bowser T.A."/>
            <person name="Graham I.A."/>
            <person name="Ye K."/>
        </authorList>
    </citation>
    <scope>NUCLEOTIDE SEQUENCE [LARGE SCALE GENOMIC DNA]</scope>
    <source>
        <strain evidence="2">cv. HN1</strain>
        <tissue evidence="1">Leaves</tissue>
    </source>
</reference>
<organism evidence="1 2">
    <name type="scientific">Papaver somniferum</name>
    <name type="common">Opium poppy</name>
    <dbReference type="NCBI Taxonomy" id="3469"/>
    <lineage>
        <taxon>Eukaryota</taxon>
        <taxon>Viridiplantae</taxon>
        <taxon>Streptophyta</taxon>
        <taxon>Embryophyta</taxon>
        <taxon>Tracheophyta</taxon>
        <taxon>Spermatophyta</taxon>
        <taxon>Magnoliopsida</taxon>
        <taxon>Ranunculales</taxon>
        <taxon>Papaveraceae</taxon>
        <taxon>Papaveroideae</taxon>
        <taxon>Papaver</taxon>
    </lineage>
</organism>
<evidence type="ECO:0000313" key="1">
    <source>
        <dbReference type="EMBL" id="RZC66157.1"/>
    </source>
</evidence>
<evidence type="ECO:0000313" key="2">
    <source>
        <dbReference type="Proteomes" id="UP000316621"/>
    </source>
</evidence>
<gene>
    <name evidence="1" type="ORF">C5167_009848</name>
</gene>
<dbReference type="Proteomes" id="UP000316621">
    <property type="component" value="Chromosome 6"/>
</dbReference>